<organism evidence="2 3">
    <name type="scientific">Dactylonectria macrodidyma</name>
    <dbReference type="NCBI Taxonomy" id="307937"/>
    <lineage>
        <taxon>Eukaryota</taxon>
        <taxon>Fungi</taxon>
        <taxon>Dikarya</taxon>
        <taxon>Ascomycota</taxon>
        <taxon>Pezizomycotina</taxon>
        <taxon>Sordariomycetes</taxon>
        <taxon>Hypocreomycetidae</taxon>
        <taxon>Hypocreales</taxon>
        <taxon>Nectriaceae</taxon>
        <taxon>Dactylonectria</taxon>
    </lineage>
</organism>
<dbReference type="Gene3D" id="3.30.160.60">
    <property type="entry name" value="Classic Zinc Finger"/>
    <property type="match status" value="1"/>
</dbReference>
<evidence type="ECO:0000256" key="1">
    <source>
        <dbReference type="SAM" id="MobiDB-lite"/>
    </source>
</evidence>
<protein>
    <recommendedName>
        <fullName evidence="4">C2H2-type domain-containing protein</fullName>
    </recommendedName>
</protein>
<accession>A0A9P9EZG9</accession>
<sequence length="248" mass="28486">MVSHFDGTLWHEASSPLDVGSPSASPCGLYQSSALARYPSSGGSSQASSIPDSPLGFYTLPDTPLGFCGPPDSPLAFYTIQDSTMNDHTYQQQQNYTSAPANSSEANTPRGESSAPNRDWPVFCLSPGCNARPFRRCADLQRHYRNTHAPESQKDSYWCDYPRCTRYREPFHRRDHFRDHLREYHREDIQKRGDTVDEDWLESRYAPTTWWRCHRCLVRVYIARSGYECPGCKTSCEPKRKEKRRSRT</sequence>
<dbReference type="OrthoDB" id="2687452at2759"/>
<dbReference type="Proteomes" id="UP000738349">
    <property type="component" value="Unassembled WGS sequence"/>
</dbReference>
<dbReference type="AlphaFoldDB" id="A0A9P9EZG9"/>
<reference evidence="2" key="1">
    <citation type="journal article" date="2021" name="Nat. Commun.">
        <title>Genetic determinants of endophytism in the Arabidopsis root mycobiome.</title>
        <authorList>
            <person name="Mesny F."/>
            <person name="Miyauchi S."/>
            <person name="Thiergart T."/>
            <person name="Pickel B."/>
            <person name="Atanasova L."/>
            <person name="Karlsson M."/>
            <person name="Huettel B."/>
            <person name="Barry K.W."/>
            <person name="Haridas S."/>
            <person name="Chen C."/>
            <person name="Bauer D."/>
            <person name="Andreopoulos W."/>
            <person name="Pangilinan J."/>
            <person name="LaButti K."/>
            <person name="Riley R."/>
            <person name="Lipzen A."/>
            <person name="Clum A."/>
            <person name="Drula E."/>
            <person name="Henrissat B."/>
            <person name="Kohler A."/>
            <person name="Grigoriev I.V."/>
            <person name="Martin F.M."/>
            <person name="Hacquard S."/>
        </authorList>
    </citation>
    <scope>NUCLEOTIDE SEQUENCE</scope>
    <source>
        <strain evidence="2">MPI-CAGE-AT-0147</strain>
    </source>
</reference>
<feature type="region of interest" description="Disordered" evidence="1">
    <location>
        <begin position="95"/>
        <end position="116"/>
    </location>
</feature>
<name>A0A9P9EZG9_9HYPO</name>
<evidence type="ECO:0000313" key="3">
    <source>
        <dbReference type="Proteomes" id="UP000738349"/>
    </source>
</evidence>
<evidence type="ECO:0008006" key="4">
    <source>
        <dbReference type="Google" id="ProtNLM"/>
    </source>
</evidence>
<dbReference type="EMBL" id="JAGMUV010000007">
    <property type="protein sequence ID" value="KAH7148425.1"/>
    <property type="molecule type" value="Genomic_DNA"/>
</dbReference>
<gene>
    <name evidence="2" type="ORF">EDB81DRAFT_463089</name>
</gene>
<keyword evidence="3" id="KW-1185">Reference proteome</keyword>
<evidence type="ECO:0000313" key="2">
    <source>
        <dbReference type="EMBL" id="KAH7148425.1"/>
    </source>
</evidence>
<comment type="caution">
    <text evidence="2">The sequence shown here is derived from an EMBL/GenBank/DDBJ whole genome shotgun (WGS) entry which is preliminary data.</text>
</comment>
<proteinExistence type="predicted"/>